<feature type="transmembrane region" description="Helical" evidence="7">
    <location>
        <begin position="238"/>
        <end position="263"/>
    </location>
</feature>
<evidence type="ECO:0000256" key="7">
    <source>
        <dbReference type="SAM" id="Phobius"/>
    </source>
</evidence>
<comment type="similarity">
    <text evidence="2">Belongs to the peptidase S54 family.</text>
</comment>
<evidence type="ECO:0000259" key="8">
    <source>
        <dbReference type="Pfam" id="PF01694"/>
    </source>
</evidence>
<feature type="transmembrane region" description="Helical" evidence="7">
    <location>
        <begin position="17"/>
        <end position="35"/>
    </location>
</feature>
<dbReference type="Proteomes" id="UP001204151">
    <property type="component" value="Unassembled WGS sequence"/>
</dbReference>
<keyword evidence="9" id="KW-0645">Protease</keyword>
<dbReference type="GO" id="GO:0006508">
    <property type="term" value="P:proteolysis"/>
    <property type="evidence" value="ECO:0007669"/>
    <property type="project" value="UniProtKB-KW"/>
</dbReference>
<evidence type="ECO:0000313" key="10">
    <source>
        <dbReference type="Proteomes" id="UP001204151"/>
    </source>
</evidence>
<dbReference type="InterPro" id="IPR050925">
    <property type="entry name" value="Rhomboid_protease_S54"/>
</dbReference>
<name>A0ABT1ZZJ6_9BURK</name>
<dbReference type="EMBL" id="JANUGW010000033">
    <property type="protein sequence ID" value="MCS0585358.1"/>
    <property type="molecule type" value="Genomic_DNA"/>
</dbReference>
<comment type="subcellular location">
    <subcellularLocation>
        <location evidence="1">Membrane</location>
        <topology evidence="1">Multi-pass membrane protein</topology>
    </subcellularLocation>
</comment>
<keyword evidence="6 7" id="KW-0472">Membrane</keyword>
<organism evidence="9 10">
    <name type="scientific">Massilia pinisoli</name>
    <dbReference type="NCBI Taxonomy" id="1772194"/>
    <lineage>
        <taxon>Bacteria</taxon>
        <taxon>Pseudomonadati</taxon>
        <taxon>Pseudomonadota</taxon>
        <taxon>Betaproteobacteria</taxon>
        <taxon>Burkholderiales</taxon>
        <taxon>Oxalobacteraceae</taxon>
        <taxon>Telluria group</taxon>
        <taxon>Massilia</taxon>
    </lineage>
</organism>
<dbReference type="PANTHER" id="PTHR43731">
    <property type="entry name" value="RHOMBOID PROTEASE"/>
    <property type="match status" value="1"/>
</dbReference>
<evidence type="ECO:0000256" key="3">
    <source>
        <dbReference type="ARBA" id="ARBA00022692"/>
    </source>
</evidence>
<dbReference type="InterPro" id="IPR022764">
    <property type="entry name" value="Peptidase_S54_rhomboid_dom"/>
</dbReference>
<accession>A0ABT1ZZJ6</accession>
<feature type="transmembrane region" description="Helical" evidence="7">
    <location>
        <begin position="211"/>
        <end position="231"/>
    </location>
</feature>
<proteinExistence type="inferred from homology"/>
<sequence length="493" mass="56013">MLIVPVENRPDWKNPPLATLLLIIINVLVFFVYQGKDPQRLERSYRWYVESGLYEREQQPFRHYLSRIDPEAQRQLDATADDDTAQPDESLQRDLQFQHAAFDPQFAQALHKELDVDPQWRTERSRFENLVDAVSNRAYAFHPREARPITWLTSMFLHGSFMHLLGNMVFLFLFGFALETAVGRGVYLLLYLCSGLGGTLLYWMSESGSDHGVLGASGAISGLMGMYIALYGLRKINFFYNVVFFSGHVRAPALIVFPVWVGYELLGARYSDDGVAHWAHTGGLLFGFTLLALWLRFGLDYNRNFVEKIDVNAPFRSALSAIQESMVAMKLDEARRTAVQLVKTHPHDVRAWRALYGVVKVSPSSRDYHETVHALFKRAGNAARDPALQTLIEEVAHEYARIGGATPALTESVSLVLAQRLGRVEHIKPFSLLVERLLERECRHETMPRILQAAANLSAKAQQTGQAQRYREQLQTRFPDSEEARQLAAYPAT</sequence>
<dbReference type="RefSeq" id="WP_258819884.1">
    <property type="nucleotide sequence ID" value="NZ_JANUGW010000033.1"/>
</dbReference>
<evidence type="ECO:0000256" key="2">
    <source>
        <dbReference type="ARBA" id="ARBA00009045"/>
    </source>
</evidence>
<dbReference type="SUPFAM" id="SSF144091">
    <property type="entry name" value="Rhomboid-like"/>
    <property type="match status" value="1"/>
</dbReference>
<keyword evidence="5 7" id="KW-1133">Transmembrane helix</keyword>
<evidence type="ECO:0000256" key="5">
    <source>
        <dbReference type="ARBA" id="ARBA00022989"/>
    </source>
</evidence>
<comment type="caution">
    <text evidence="9">The sequence shown here is derived from an EMBL/GenBank/DDBJ whole genome shotgun (WGS) entry which is preliminary data.</text>
</comment>
<protein>
    <submittedName>
        <fullName evidence="9">Rhomboid family intramembrane serine protease</fullName>
    </submittedName>
</protein>
<dbReference type="InterPro" id="IPR035952">
    <property type="entry name" value="Rhomboid-like_sf"/>
</dbReference>
<evidence type="ECO:0000256" key="1">
    <source>
        <dbReference type="ARBA" id="ARBA00004141"/>
    </source>
</evidence>
<dbReference type="Gene3D" id="1.20.1540.10">
    <property type="entry name" value="Rhomboid-like"/>
    <property type="match status" value="1"/>
</dbReference>
<evidence type="ECO:0000313" key="9">
    <source>
        <dbReference type="EMBL" id="MCS0585358.1"/>
    </source>
</evidence>
<dbReference type="GO" id="GO:0008233">
    <property type="term" value="F:peptidase activity"/>
    <property type="evidence" value="ECO:0007669"/>
    <property type="project" value="UniProtKB-KW"/>
</dbReference>
<keyword evidence="3 7" id="KW-0812">Transmembrane</keyword>
<gene>
    <name evidence="9" type="ORF">NX784_27640</name>
</gene>
<dbReference type="PANTHER" id="PTHR43731:SF14">
    <property type="entry name" value="PRESENILIN-ASSOCIATED RHOMBOID-LIKE PROTEIN, MITOCHONDRIAL"/>
    <property type="match status" value="1"/>
</dbReference>
<keyword evidence="10" id="KW-1185">Reference proteome</keyword>
<keyword evidence="4" id="KW-0378">Hydrolase</keyword>
<reference evidence="9 10" key="1">
    <citation type="submission" date="2022-08" db="EMBL/GenBank/DDBJ databases">
        <title>Reclassification of Massilia species as members of the genera Telluria, Duganella, Pseudoduganella, Mokoshia gen. nov. and Zemynaea gen. nov. using orthogonal and non-orthogonal genome-based approaches.</title>
        <authorList>
            <person name="Bowman J.P."/>
        </authorList>
    </citation>
    <scope>NUCLEOTIDE SEQUENCE [LARGE SCALE GENOMIC DNA]</scope>
    <source>
        <strain evidence="9 10">JCM 31316</strain>
    </source>
</reference>
<evidence type="ECO:0000256" key="4">
    <source>
        <dbReference type="ARBA" id="ARBA00022801"/>
    </source>
</evidence>
<evidence type="ECO:0000256" key="6">
    <source>
        <dbReference type="ARBA" id="ARBA00023136"/>
    </source>
</evidence>
<dbReference type="Pfam" id="PF01694">
    <property type="entry name" value="Rhomboid"/>
    <property type="match status" value="1"/>
</dbReference>
<feature type="domain" description="Peptidase S54 rhomboid" evidence="8">
    <location>
        <begin position="149"/>
        <end position="295"/>
    </location>
</feature>
<feature type="transmembrane region" description="Helical" evidence="7">
    <location>
        <begin position="275"/>
        <end position="295"/>
    </location>
</feature>